<name>A0A1C7LZT8_GRIFR</name>
<organism evidence="2 3">
    <name type="scientific">Grifola frondosa</name>
    <name type="common">Maitake</name>
    <name type="synonym">Polyporus frondosus</name>
    <dbReference type="NCBI Taxonomy" id="5627"/>
    <lineage>
        <taxon>Eukaryota</taxon>
        <taxon>Fungi</taxon>
        <taxon>Dikarya</taxon>
        <taxon>Basidiomycota</taxon>
        <taxon>Agaricomycotina</taxon>
        <taxon>Agaricomycetes</taxon>
        <taxon>Polyporales</taxon>
        <taxon>Grifolaceae</taxon>
        <taxon>Grifola</taxon>
    </lineage>
</organism>
<dbReference type="GO" id="GO:0005634">
    <property type="term" value="C:nucleus"/>
    <property type="evidence" value="ECO:0007669"/>
    <property type="project" value="TreeGrafter"/>
</dbReference>
<dbReference type="InterPro" id="IPR036397">
    <property type="entry name" value="RNaseH_sf"/>
</dbReference>
<sequence>MVHQALKNQEDKSPLKALIAYEALVHPDHPLRKPNVDGIELYIGEWRRDFDPAMVGFDLDTRTGTFENGAMRLLFSSAQVEYLRYYLYTVQLTKEPIGLPSRTSDLSTVTPNVYNDAAVLKKAIKTIDKNNRRLKGADSLLAARRLAFERTRTLWSKNTGAWLSVDFEAWDRDHTMLTEFGYSLVYWDKNEEVRERGHFIVKEHRGYTNTYVPEHRNDYNFGRSEEVNKKAFKQRICDLITKHRNLGPLFLVFHDYNQDIKYLRSESVNAISQVEFLLPETAQEKEVYIVDTADMFAALEGDTNQKRSLERVCRHLQIPTMFLHNAGNDAHYTLLSMISMASGGVLDEAAREALAEPDWEEDSDFSDMEGVVPMVSKNEAAHSIDHMEDNMD</sequence>
<dbReference type="Gene3D" id="3.30.420.10">
    <property type="entry name" value="Ribonuclease H-like superfamily/Ribonuclease H"/>
    <property type="match status" value="1"/>
</dbReference>
<accession>A0A1C7LZT8</accession>
<dbReference type="InterPro" id="IPR048519">
    <property type="entry name" value="Gfd2/YDR514C-like_C"/>
</dbReference>
<dbReference type="OMA" id="QIEYIRY"/>
<evidence type="ECO:0000259" key="1">
    <source>
        <dbReference type="Pfam" id="PF21762"/>
    </source>
</evidence>
<dbReference type="STRING" id="5627.A0A1C7LZT8"/>
<keyword evidence="3" id="KW-1185">Reference proteome</keyword>
<dbReference type="PANTHER" id="PTHR28083:SF1">
    <property type="entry name" value="GOOD FOR FULL DBP5 ACTIVITY PROTEIN 2"/>
    <property type="match status" value="1"/>
</dbReference>
<dbReference type="InterPro" id="IPR012337">
    <property type="entry name" value="RNaseH-like_sf"/>
</dbReference>
<dbReference type="GO" id="GO:0003676">
    <property type="term" value="F:nucleic acid binding"/>
    <property type="evidence" value="ECO:0007669"/>
    <property type="project" value="InterPro"/>
</dbReference>
<proteinExistence type="predicted"/>
<protein>
    <submittedName>
        <fullName evidence="2">Good for full DBP5 activity protein 2</fullName>
    </submittedName>
</protein>
<dbReference type="SUPFAM" id="SSF53098">
    <property type="entry name" value="Ribonuclease H-like"/>
    <property type="match status" value="1"/>
</dbReference>
<dbReference type="OrthoDB" id="5953249at2759"/>
<dbReference type="InterPro" id="IPR040151">
    <property type="entry name" value="Gfd2/YDR514C-like"/>
</dbReference>
<evidence type="ECO:0000313" key="3">
    <source>
        <dbReference type="Proteomes" id="UP000092993"/>
    </source>
</evidence>
<dbReference type="EMBL" id="LUGG01000014">
    <property type="protein sequence ID" value="OBZ70193.1"/>
    <property type="molecule type" value="Genomic_DNA"/>
</dbReference>
<evidence type="ECO:0000313" key="2">
    <source>
        <dbReference type="EMBL" id="OBZ70193.1"/>
    </source>
</evidence>
<reference evidence="2 3" key="1">
    <citation type="submission" date="2016-03" db="EMBL/GenBank/DDBJ databases">
        <title>Whole genome sequencing of Grifola frondosa 9006-11.</title>
        <authorList>
            <person name="Min B."/>
            <person name="Park H."/>
            <person name="Kim J.-G."/>
            <person name="Cho H."/>
            <person name="Oh Y.-L."/>
            <person name="Kong W.-S."/>
            <person name="Choi I.-G."/>
        </authorList>
    </citation>
    <scope>NUCLEOTIDE SEQUENCE [LARGE SCALE GENOMIC DNA]</scope>
    <source>
        <strain evidence="2 3">9006-11</strain>
    </source>
</reference>
<dbReference type="PANTHER" id="PTHR28083">
    <property type="entry name" value="GOOD FOR FULL DBP5 ACTIVITY PROTEIN 2"/>
    <property type="match status" value="1"/>
</dbReference>
<feature type="domain" description="Gfd2/YDR514C-like C-terminal" evidence="1">
    <location>
        <begin position="162"/>
        <end position="340"/>
    </location>
</feature>
<gene>
    <name evidence="2" type="primary">GFD2_0</name>
    <name evidence="2" type="ORF">A0H81_09996</name>
</gene>
<dbReference type="AlphaFoldDB" id="A0A1C7LZT8"/>
<comment type="caution">
    <text evidence="2">The sequence shown here is derived from an EMBL/GenBank/DDBJ whole genome shotgun (WGS) entry which is preliminary data.</text>
</comment>
<dbReference type="Proteomes" id="UP000092993">
    <property type="component" value="Unassembled WGS sequence"/>
</dbReference>
<dbReference type="Pfam" id="PF21762">
    <property type="entry name" value="DEDDh_C"/>
    <property type="match status" value="1"/>
</dbReference>